<feature type="transmembrane region" description="Helical" evidence="6">
    <location>
        <begin position="100"/>
        <end position="128"/>
    </location>
</feature>
<keyword evidence="5 6" id="KW-0472">Membrane</keyword>
<proteinExistence type="inferred from homology"/>
<evidence type="ECO:0000313" key="8">
    <source>
        <dbReference type="Proteomes" id="UP000029015"/>
    </source>
</evidence>
<keyword evidence="3 6" id="KW-0812">Transmembrane</keyword>
<protein>
    <submittedName>
        <fullName evidence="7">2-oxoglutarate/malate translocator</fullName>
    </submittedName>
</protein>
<sequence>MGGVDYINDSYLCALILKDMVSEFFRPAAKKRSRRGIRMTRVNMKELTMSNTDKQQAVEPEAKPAFNTGQLVRSLICVGVGLVIFLIPPPQGLTGQAMHMLGVFVGTILGLILQPLPTSSVAIIGMTVGMLTGALDVKKAAFAGLGSPSIWLIVAAFFIAQGFVSTGLGRRIALIFLSMLGKSSLGISYGLAAADLVLAPATPSNTARLGGILFPIITSVSDVQDSTPKSDESRRKIGAFLALTANNVNAITSAMFATAMAAGPVVFQLAQKAGVSINWGMWALACIVPGLVCLIAIPALIYKLFPPTIKHVPQAQADAKAELKEMGPLSMHEWIMLVTFIVMLVLWATGSIFHVEATTVAFLGVAVLLCTKIITWNDMVSNKSAWSTLIFFGVLVGMAQPLNDLGVTGWAGKLIANLVHGMPWMLVLAILTVFYFIIHYMFASELAQVAAIYTLFLGVAVAAGVPATAAALMLGVASGLIGAMTHYASGPAALIYGAGYVKTSEFLRIGLICGLVTVVVFLTIGMGWWKVIGIW</sequence>
<evidence type="ECO:0000256" key="4">
    <source>
        <dbReference type="ARBA" id="ARBA00022989"/>
    </source>
</evidence>
<dbReference type="Pfam" id="PF00939">
    <property type="entry name" value="Na_sulph_symp"/>
    <property type="match status" value="1"/>
</dbReference>
<comment type="caution">
    <text evidence="7">The sequence shown here is derived from an EMBL/GenBank/DDBJ whole genome shotgun (WGS) entry which is preliminary data.</text>
</comment>
<reference evidence="7 8" key="1">
    <citation type="submission" date="2014-03" db="EMBL/GenBank/DDBJ databases">
        <title>Genomics of Bifidobacteria.</title>
        <authorList>
            <person name="Ventura M."/>
            <person name="Milani C."/>
            <person name="Lugli G.A."/>
        </authorList>
    </citation>
    <scope>NUCLEOTIDE SEQUENCE [LARGE SCALE GENOMIC DNA]</scope>
    <source>
        <strain evidence="7 8">DSM 22766</strain>
    </source>
</reference>
<dbReference type="NCBIfam" id="TIGR00785">
    <property type="entry name" value="dass"/>
    <property type="match status" value="1"/>
</dbReference>
<dbReference type="AlphaFoldDB" id="A0A086Z108"/>
<feature type="transmembrane region" description="Helical" evidence="6">
    <location>
        <begin position="480"/>
        <end position="499"/>
    </location>
</feature>
<feature type="transmembrane region" description="Helical" evidence="6">
    <location>
        <begin position="422"/>
        <end position="443"/>
    </location>
</feature>
<feature type="transmembrane region" description="Helical" evidence="6">
    <location>
        <begin position="506"/>
        <end position="529"/>
    </location>
</feature>
<feature type="transmembrane region" description="Helical" evidence="6">
    <location>
        <begin position="140"/>
        <end position="160"/>
    </location>
</feature>
<dbReference type="STRING" id="1437605.AB656_03150"/>
<keyword evidence="4 6" id="KW-1133">Transmembrane helix</keyword>
<feature type="transmembrane region" description="Helical" evidence="6">
    <location>
        <begin position="359"/>
        <end position="377"/>
    </location>
</feature>
<evidence type="ECO:0000256" key="1">
    <source>
        <dbReference type="ARBA" id="ARBA00004141"/>
    </source>
</evidence>
<keyword evidence="8" id="KW-1185">Reference proteome</keyword>
<feature type="transmembrane region" description="Helical" evidence="6">
    <location>
        <begin position="71"/>
        <end position="88"/>
    </location>
</feature>
<feature type="transmembrane region" description="Helical" evidence="6">
    <location>
        <begin position="334"/>
        <end position="353"/>
    </location>
</feature>
<feature type="transmembrane region" description="Helical" evidence="6">
    <location>
        <begin position="450"/>
        <end position="474"/>
    </location>
</feature>
<comment type="subcellular location">
    <subcellularLocation>
        <location evidence="1">Membrane</location>
        <topology evidence="1">Multi-pass membrane protein</topology>
    </subcellularLocation>
</comment>
<dbReference type="eggNOG" id="COG0471">
    <property type="taxonomic scope" value="Bacteria"/>
</dbReference>
<dbReference type="GO" id="GO:0016020">
    <property type="term" value="C:membrane"/>
    <property type="evidence" value="ECO:0007669"/>
    <property type="project" value="UniProtKB-SubCell"/>
</dbReference>
<comment type="similarity">
    <text evidence="2">Belongs to the SLC13A/DASS transporter (TC 2.A.47) family. DIT1 subfamily.</text>
</comment>
<feature type="transmembrane region" description="Helical" evidence="6">
    <location>
        <begin position="279"/>
        <end position="302"/>
    </location>
</feature>
<dbReference type="PIRSF" id="PIRSF002457">
    <property type="entry name" value="DASS"/>
    <property type="match status" value="1"/>
</dbReference>
<evidence type="ECO:0000256" key="6">
    <source>
        <dbReference type="SAM" id="Phobius"/>
    </source>
</evidence>
<dbReference type="InterPro" id="IPR030676">
    <property type="entry name" value="CitT-rel"/>
</dbReference>
<gene>
    <name evidence="7" type="ORF">BACT_0910</name>
</gene>
<evidence type="ECO:0000256" key="2">
    <source>
        <dbReference type="ARBA" id="ARBA00007349"/>
    </source>
</evidence>
<name>A0A086Z108_9BIFI</name>
<organism evidence="7 8">
    <name type="scientific">Bifidobacterium actinocoloniiforme DSM 22766</name>
    <dbReference type="NCBI Taxonomy" id="1437605"/>
    <lineage>
        <taxon>Bacteria</taxon>
        <taxon>Bacillati</taxon>
        <taxon>Actinomycetota</taxon>
        <taxon>Actinomycetes</taxon>
        <taxon>Bifidobacteriales</taxon>
        <taxon>Bifidobacteriaceae</taxon>
        <taxon>Bifidobacterium</taxon>
    </lineage>
</organism>
<dbReference type="InterPro" id="IPR001898">
    <property type="entry name" value="SLC13A/DASS"/>
</dbReference>
<feature type="transmembrane region" description="Helical" evidence="6">
    <location>
        <begin position="172"/>
        <end position="198"/>
    </location>
</feature>
<evidence type="ECO:0000256" key="5">
    <source>
        <dbReference type="ARBA" id="ARBA00023136"/>
    </source>
</evidence>
<feature type="transmembrane region" description="Helical" evidence="6">
    <location>
        <begin position="239"/>
        <end position="267"/>
    </location>
</feature>
<evidence type="ECO:0000313" key="7">
    <source>
        <dbReference type="EMBL" id="KFI40208.1"/>
    </source>
</evidence>
<dbReference type="Proteomes" id="UP000029015">
    <property type="component" value="Unassembled WGS sequence"/>
</dbReference>
<accession>A0A086Z108</accession>
<evidence type="ECO:0000256" key="3">
    <source>
        <dbReference type="ARBA" id="ARBA00022692"/>
    </source>
</evidence>
<dbReference type="GO" id="GO:0022857">
    <property type="term" value="F:transmembrane transporter activity"/>
    <property type="evidence" value="ECO:0007669"/>
    <property type="project" value="InterPro"/>
</dbReference>
<dbReference type="EMBL" id="JGYK01000001">
    <property type="protein sequence ID" value="KFI40208.1"/>
    <property type="molecule type" value="Genomic_DNA"/>
</dbReference>
<feature type="transmembrane region" description="Helical" evidence="6">
    <location>
        <begin position="384"/>
        <end position="402"/>
    </location>
</feature>
<dbReference type="PANTHER" id="PTHR42826">
    <property type="entry name" value="DICARBOXYLATE TRANSPORTER 2.1, CHLOROPLASTIC"/>
    <property type="match status" value="1"/>
</dbReference>